<evidence type="ECO:0000313" key="1">
    <source>
        <dbReference type="EMBL" id="KAJ1676328.1"/>
    </source>
</evidence>
<dbReference type="EMBL" id="JAMZIH010004309">
    <property type="protein sequence ID" value="KAJ1676328.1"/>
    <property type="molecule type" value="Genomic_DNA"/>
</dbReference>
<gene>
    <name evidence="1" type="ORF">EV182_008413</name>
</gene>
<dbReference type="Proteomes" id="UP001145114">
    <property type="component" value="Unassembled WGS sequence"/>
</dbReference>
<feature type="non-terminal residue" evidence="1">
    <location>
        <position position="145"/>
    </location>
</feature>
<protein>
    <submittedName>
        <fullName evidence="1">Uncharacterized protein</fullName>
    </submittedName>
</protein>
<feature type="non-terminal residue" evidence="1">
    <location>
        <position position="1"/>
    </location>
</feature>
<accession>A0ACC1HME1</accession>
<sequence>RNQLEKQVKGLKLQVVDLESALVAAQARESKRFVPLDDQLSTRIKAEAKAAKDQQQTIKRMERQLRELQYQASEREKAKQRFEMEAQRLSQKVKRLESQLAENERVEHELALAKRRVDREYEEKKELASRLQRELDTLRSRLTVA</sequence>
<evidence type="ECO:0000313" key="2">
    <source>
        <dbReference type="Proteomes" id="UP001145114"/>
    </source>
</evidence>
<reference evidence="1" key="1">
    <citation type="submission" date="2022-06" db="EMBL/GenBank/DDBJ databases">
        <title>Phylogenomic reconstructions and comparative analyses of Kickxellomycotina fungi.</title>
        <authorList>
            <person name="Reynolds N.K."/>
            <person name="Stajich J.E."/>
            <person name="Barry K."/>
            <person name="Grigoriev I.V."/>
            <person name="Crous P."/>
            <person name="Smith M.E."/>
        </authorList>
    </citation>
    <scope>NUCLEOTIDE SEQUENCE</scope>
    <source>
        <strain evidence="1">RSA 2271</strain>
    </source>
</reference>
<name>A0ACC1HME1_9FUNG</name>
<keyword evidence="2" id="KW-1185">Reference proteome</keyword>
<comment type="caution">
    <text evidence="1">The sequence shown here is derived from an EMBL/GenBank/DDBJ whole genome shotgun (WGS) entry which is preliminary data.</text>
</comment>
<organism evidence="1 2">
    <name type="scientific">Spiromyces aspiralis</name>
    <dbReference type="NCBI Taxonomy" id="68401"/>
    <lineage>
        <taxon>Eukaryota</taxon>
        <taxon>Fungi</taxon>
        <taxon>Fungi incertae sedis</taxon>
        <taxon>Zoopagomycota</taxon>
        <taxon>Kickxellomycotina</taxon>
        <taxon>Kickxellomycetes</taxon>
        <taxon>Kickxellales</taxon>
        <taxon>Kickxellaceae</taxon>
        <taxon>Spiromyces</taxon>
    </lineage>
</organism>
<proteinExistence type="predicted"/>